<dbReference type="SUPFAM" id="SSF56349">
    <property type="entry name" value="DNA breaking-rejoining enzymes"/>
    <property type="match status" value="1"/>
</dbReference>
<evidence type="ECO:0000313" key="5">
    <source>
        <dbReference type="Proteomes" id="UP001245285"/>
    </source>
</evidence>
<evidence type="ECO:0000256" key="1">
    <source>
        <dbReference type="ARBA" id="ARBA00023125"/>
    </source>
</evidence>
<evidence type="ECO:0000313" key="4">
    <source>
        <dbReference type="EMBL" id="MDT0647468.1"/>
    </source>
</evidence>
<keyword evidence="2" id="KW-0233">DNA recombination</keyword>
<keyword evidence="1" id="KW-0238">DNA-binding</keyword>
<dbReference type="InterPro" id="IPR011010">
    <property type="entry name" value="DNA_brk_join_enz"/>
</dbReference>
<dbReference type="InterPro" id="IPR010998">
    <property type="entry name" value="Integrase_recombinase_N"/>
</dbReference>
<dbReference type="InterPro" id="IPR013762">
    <property type="entry name" value="Integrase-like_cat_sf"/>
</dbReference>
<evidence type="ECO:0000259" key="3">
    <source>
        <dbReference type="Pfam" id="PF13102"/>
    </source>
</evidence>
<dbReference type="Gene3D" id="1.10.150.130">
    <property type="match status" value="1"/>
</dbReference>
<name>A0ABU3CM87_9FLAO</name>
<gene>
    <name evidence="4" type="ORF">RM545_12270</name>
</gene>
<reference evidence="4 5" key="1">
    <citation type="submission" date="2023-09" db="EMBL/GenBank/DDBJ databases">
        <authorList>
            <person name="Rey-Velasco X."/>
        </authorList>
    </citation>
    <scope>NUCLEOTIDE SEQUENCE [LARGE SCALE GENOMIC DNA]</scope>
    <source>
        <strain evidence="4 5">F260</strain>
    </source>
</reference>
<comment type="caution">
    <text evidence="4">The sequence shown here is derived from an EMBL/GenBank/DDBJ whole genome shotgun (WGS) entry which is preliminary data.</text>
</comment>
<sequence>MNNNLSEIENFVISKFKEERPDPTEKNWLHEAMDNFYNPTNEDEKSDIITDCIQQVINTAGTRENAHRGLGLSKSRIKSYQNLLNIFRKFQGRKKYRVKDVDINFGKRFLDWLLNSQNYSEGYARKKIDDLKSVCADAEVHGIETSSQLKKVKGGKSKNDFIIYLNPSELDQIARTELKTEALENVRKWLLLGCNLGQRGGDLLKLTEDNFIVRNGLELIELKQQKTGKNVTIPVLPTTKEILKEGLPYKIAIQNFNDNLKELCHIAGINEHIPGAKVTMVDEQGKEIPKDKTGKYIKKGKKRKITGSFPKCQLISSHVCRRSFASNNYGTLPTPLIMQITQHSSEKMLLQYIGKSGMDYAQQIADFYAKQIQKEKKDPEMHVIKNAANE</sequence>
<organism evidence="4 5">
    <name type="scientific">Autumnicola lenta</name>
    <dbReference type="NCBI Taxonomy" id="3075593"/>
    <lineage>
        <taxon>Bacteria</taxon>
        <taxon>Pseudomonadati</taxon>
        <taxon>Bacteroidota</taxon>
        <taxon>Flavobacteriia</taxon>
        <taxon>Flavobacteriales</taxon>
        <taxon>Flavobacteriaceae</taxon>
        <taxon>Autumnicola</taxon>
    </lineage>
</organism>
<dbReference type="Pfam" id="PF13102">
    <property type="entry name" value="Phage_int_SAM_5"/>
    <property type="match status" value="1"/>
</dbReference>
<dbReference type="RefSeq" id="WP_311495577.1">
    <property type="nucleotide sequence ID" value="NZ_JAVRHO010000017.1"/>
</dbReference>
<feature type="domain" description="Phage integrase SAM-like" evidence="3">
    <location>
        <begin position="71"/>
        <end position="147"/>
    </location>
</feature>
<dbReference type="EMBL" id="JAVRHO010000017">
    <property type="protein sequence ID" value="MDT0647468.1"/>
    <property type="molecule type" value="Genomic_DNA"/>
</dbReference>
<dbReference type="Proteomes" id="UP001245285">
    <property type="component" value="Unassembled WGS sequence"/>
</dbReference>
<dbReference type="InterPro" id="IPR025269">
    <property type="entry name" value="SAM-like_dom"/>
</dbReference>
<proteinExistence type="predicted"/>
<protein>
    <submittedName>
        <fullName evidence="4">Phage integrase SAM-like domain-containing protein</fullName>
    </submittedName>
</protein>
<evidence type="ECO:0000256" key="2">
    <source>
        <dbReference type="ARBA" id="ARBA00023172"/>
    </source>
</evidence>
<dbReference type="Gene3D" id="1.10.443.10">
    <property type="entry name" value="Intergrase catalytic core"/>
    <property type="match status" value="1"/>
</dbReference>
<keyword evidence="5" id="KW-1185">Reference proteome</keyword>
<accession>A0ABU3CM87</accession>